<gene>
    <name evidence="2" type="ORF">ACFOGJ_24850</name>
</gene>
<organism evidence="2 3">
    <name type="scientific">Marinibaculum pumilum</name>
    <dbReference type="NCBI Taxonomy" id="1766165"/>
    <lineage>
        <taxon>Bacteria</taxon>
        <taxon>Pseudomonadati</taxon>
        <taxon>Pseudomonadota</taxon>
        <taxon>Alphaproteobacteria</taxon>
        <taxon>Rhodospirillales</taxon>
        <taxon>Rhodospirillaceae</taxon>
        <taxon>Marinibaculum</taxon>
    </lineage>
</organism>
<sequence length="125" mass="13924">MPDSRPEAADLVAVVRDWLKEQVLPDLQGEPQFQCRVAMSLLAMVQRELQTKPQADSEERARLHALTGAGAEEDLVALNRILCARIDAGEIAVDDPRLLDHLGRTLREALAINNPRWLPAAERPE</sequence>
<evidence type="ECO:0000313" key="3">
    <source>
        <dbReference type="Proteomes" id="UP001595528"/>
    </source>
</evidence>
<name>A0ABV7L769_9PROT</name>
<reference evidence="3" key="1">
    <citation type="journal article" date="2019" name="Int. J. Syst. Evol. Microbiol.">
        <title>The Global Catalogue of Microorganisms (GCM) 10K type strain sequencing project: providing services to taxonomists for standard genome sequencing and annotation.</title>
        <authorList>
            <consortium name="The Broad Institute Genomics Platform"/>
            <consortium name="The Broad Institute Genome Sequencing Center for Infectious Disease"/>
            <person name="Wu L."/>
            <person name="Ma J."/>
        </authorList>
    </citation>
    <scope>NUCLEOTIDE SEQUENCE [LARGE SCALE GENOMIC DNA]</scope>
    <source>
        <strain evidence="3">KCTC 42964</strain>
    </source>
</reference>
<accession>A0ABV7L769</accession>
<evidence type="ECO:0000259" key="1">
    <source>
        <dbReference type="Pfam" id="PF19802"/>
    </source>
</evidence>
<evidence type="ECO:0000313" key="2">
    <source>
        <dbReference type="EMBL" id="MFC3230501.1"/>
    </source>
</evidence>
<keyword evidence="3" id="KW-1185">Reference proteome</keyword>
<protein>
    <submittedName>
        <fullName evidence="2">DUF6285 domain-containing protein</fullName>
    </submittedName>
</protein>
<dbReference type="InterPro" id="IPR046252">
    <property type="entry name" value="DUF6285"/>
</dbReference>
<dbReference type="EMBL" id="JBHRTR010000046">
    <property type="protein sequence ID" value="MFC3230501.1"/>
    <property type="molecule type" value="Genomic_DNA"/>
</dbReference>
<feature type="domain" description="DUF6285" evidence="1">
    <location>
        <begin position="25"/>
        <end position="117"/>
    </location>
</feature>
<proteinExistence type="predicted"/>
<dbReference type="RefSeq" id="WP_379905717.1">
    <property type="nucleotide sequence ID" value="NZ_JBHRTR010000046.1"/>
</dbReference>
<dbReference type="Proteomes" id="UP001595528">
    <property type="component" value="Unassembled WGS sequence"/>
</dbReference>
<comment type="caution">
    <text evidence="2">The sequence shown here is derived from an EMBL/GenBank/DDBJ whole genome shotgun (WGS) entry which is preliminary data.</text>
</comment>
<dbReference type="Pfam" id="PF19802">
    <property type="entry name" value="DUF6285"/>
    <property type="match status" value="1"/>
</dbReference>